<dbReference type="GO" id="GO:0003908">
    <property type="term" value="F:methylated-DNA-[protein]-cysteine S-methyltransferase activity"/>
    <property type="evidence" value="ECO:0007669"/>
    <property type="project" value="UniProtKB-EC"/>
</dbReference>
<dbReference type="GO" id="GO:0032259">
    <property type="term" value="P:methylation"/>
    <property type="evidence" value="ECO:0007669"/>
    <property type="project" value="UniProtKB-KW"/>
</dbReference>
<accession>A0A1F5DPY8</accession>
<dbReference type="Proteomes" id="UP000178764">
    <property type="component" value="Unassembled WGS sequence"/>
</dbReference>
<protein>
    <recommendedName>
        <fullName evidence="7">Methylated-DNA-[protein]-cysteine S-methyltransferase DNA binding domain-containing protein</fullName>
    </recommendedName>
</protein>
<dbReference type="AlphaFoldDB" id="A0A1F5DPY8"/>
<keyword evidence="2" id="KW-0489">Methyltransferase</keyword>
<dbReference type="PROSITE" id="PS00374">
    <property type="entry name" value="MGMT"/>
    <property type="match status" value="1"/>
</dbReference>
<dbReference type="PANTHER" id="PTHR10815">
    <property type="entry name" value="METHYLATED-DNA--PROTEIN-CYSTEINE METHYLTRANSFERASE"/>
    <property type="match status" value="1"/>
</dbReference>
<evidence type="ECO:0000313" key="8">
    <source>
        <dbReference type="EMBL" id="OGD57185.1"/>
    </source>
</evidence>
<feature type="domain" description="Methylated-DNA-[protein]-cysteine S-methyltransferase DNA binding" evidence="7">
    <location>
        <begin position="17"/>
        <end position="105"/>
    </location>
</feature>
<dbReference type="InterPro" id="IPR036388">
    <property type="entry name" value="WH-like_DNA-bd_sf"/>
</dbReference>
<keyword evidence="5" id="KW-0234">DNA repair</keyword>
<sequence>MWVKYLQEPKVLQHKIFTKKVLNVVSKIPKGKLMTYLQVAKNAGSPRAYRAVGTILRTNFRESQKQFPIAEFQPVPCHRVIRSDGKVGEYALGIKKKEALLEQEGHVIDEHKIKLPNYL</sequence>
<name>A0A1F5DPY8_9BACT</name>
<dbReference type="InterPro" id="IPR014048">
    <property type="entry name" value="MethylDNA_cys_MeTrfase_DNA-bd"/>
</dbReference>
<dbReference type="SUPFAM" id="SSF46767">
    <property type="entry name" value="Methylated DNA-protein cysteine methyltransferase, C-terminal domain"/>
    <property type="match status" value="1"/>
</dbReference>
<evidence type="ECO:0000256" key="4">
    <source>
        <dbReference type="ARBA" id="ARBA00022763"/>
    </source>
</evidence>
<evidence type="ECO:0000256" key="3">
    <source>
        <dbReference type="ARBA" id="ARBA00022679"/>
    </source>
</evidence>
<comment type="catalytic activity">
    <reaction evidence="1">
        <text>a 4-O-methyl-thymidine in DNA + L-cysteinyl-[protein] = a thymidine in DNA + S-methyl-L-cysteinyl-[protein]</text>
        <dbReference type="Rhea" id="RHEA:53428"/>
        <dbReference type="Rhea" id="RHEA-COMP:10131"/>
        <dbReference type="Rhea" id="RHEA-COMP:10132"/>
        <dbReference type="Rhea" id="RHEA-COMP:13555"/>
        <dbReference type="Rhea" id="RHEA-COMP:13556"/>
        <dbReference type="ChEBI" id="CHEBI:29950"/>
        <dbReference type="ChEBI" id="CHEBI:82612"/>
        <dbReference type="ChEBI" id="CHEBI:137386"/>
        <dbReference type="ChEBI" id="CHEBI:137387"/>
        <dbReference type="EC" id="2.1.1.63"/>
    </reaction>
</comment>
<dbReference type="Gene3D" id="1.10.10.10">
    <property type="entry name" value="Winged helix-like DNA-binding domain superfamily/Winged helix DNA-binding domain"/>
    <property type="match status" value="1"/>
</dbReference>
<dbReference type="PANTHER" id="PTHR10815:SF13">
    <property type="entry name" value="METHYLATED-DNA--PROTEIN-CYSTEINE METHYLTRANSFERASE"/>
    <property type="match status" value="1"/>
</dbReference>
<dbReference type="InterPro" id="IPR036217">
    <property type="entry name" value="MethylDNA_cys_MeTrfase_DNAb"/>
</dbReference>
<evidence type="ECO:0000256" key="1">
    <source>
        <dbReference type="ARBA" id="ARBA00001286"/>
    </source>
</evidence>
<comment type="caution">
    <text evidence="8">The sequence shown here is derived from an EMBL/GenBank/DDBJ whole genome shotgun (WGS) entry which is preliminary data.</text>
</comment>
<reference evidence="8 9" key="1">
    <citation type="journal article" date="2016" name="Nat. Commun.">
        <title>Thousands of microbial genomes shed light on interconnected biogeochemical processes in an aquifer system.</title>
        <authorList>
            <person name="Anantharaman K."/>
            <person name="Brown C.T."/>
            <person name="Hug L.A."/>
            <person name="Sharon I."/>
            <person name="Castelle C.J."/>
            <person name="Probst A.J."/>
            <person name="Thomas B.C."/>
            <person name="Singh A."/>
            <person name="Wilkins M.J."/>
            <person name="Karaoz U."/>
            <person name="Brodie E.L."/>
            <person name="Williams K.H."/>
            <person name="Hubbard S.S."/>
            <person name="Banfield J.F."/>
        </authorList>
    </citation>
    <scope>NUCLEOTIDE SEQUENCE [LARGE SCALE GENOMIC DNA]</scope>
</reference>
<evidence type="ECO:0000256" key="2">
    <source>
        <dbReference type="ARBA" id="ARBA00022603"/>
    </source>
</evidence>
<dbReference type="InterPro" id="IPR001497">
    <property type="entry name" value="MethylDNA_cys_MeTrfase_AS"/>
</dbReference>
<dbReference type="Pfam" id="PF01035">
    <property type="entry name" value="DNA_binding_1"/>
    <property type="match status" value="1"/>
</dbReference>
<keyword evidence="3" id="KW-0808">Transferase</keyword>
<dbReference type="CDD" id="cd06445">
    <property type="entry name" value="ATase"/>
    <property type="match status" value="1"/>
</dbReference>
<organism evidence="8 9">
    <name type="scientific">Candidatus Berkelbacteria bacterium RBG_13_40_8</name>
    <dbReference type="NCBI Taxonomy" id="1797467"/>
    <lineage>
        <taxon>Bacteria</taxon>
        <taxon>Candidatus Berkelbacteria</taxon>
    </lineage>
</organism>
<dbReference type="GO" id="GO:0006281">
    <property type="term" value="P:DNA repair"/>
    <property type="evidence" value="ECO:0007669"/>
    <property type="project" value="UniProtKB-KW"/>
</dbReference>
<dbReference type="NCBIfam" id="TIGR00589">
    <property type="entry name" value="ogt"/>
    <property type="match status" value="1"/>
</dbReference>
<evidence type="ECO:0000256" key="6">
    <source>
        <dbReference type="ARBA" id="ARBA00049348"/>
    </source>
</evidence>
<proteinExistence type="predicted"/>
<dbReference type="EMBL" id="MEZT01000005">
    <property type="protein sequence ID" value="OGD57185.1"/>
    <property type="molecule type" value="Genomic_DNA"/>
</dbReference>
<keyword evidence="4" id="KW-0227">DNA damage</keyword>
<evidence type="ECO:0000259" key="7">
    <source>
        <dbReference type="Pfam" id="PF01035"/>
    </source>
</evidence>
<gene>
    <name evidence="8" type="ORF">A2V71_02070</name>
</gene>
<evidence type="ECO:0000313" key="9">
    <source>
        <dbReference type="Proteomes" id="UP000178764"/>
    </source>
</evidence>
<evidence type="ECO:0000256" key="5">
    <source>
        <dbReference type="ARBA" id="ARBA00023204"/>
    </source>
</evidence>
<comment type="catalytic activity">
    <reaction evidence="6">
        <text>a 6-O-methyl-2'-deoxyguanosine in DNA + L-cysteinyl-[protein] = S-methyl-L-cysteinyl-[protein] + a 2'-deoxyguanosine in DNA</text>
        <dbReference type="Rhea" id="RHEA:24000"/>
        <dbReference type="Rhea" id="RHEA-COMP:10131"/>
        <dbReference type="Rhea" id="RHEA-COMP:10132"/>
        <dbReference type="Rhea" id="RHEA-COMP:11367"/>
        <dbReference type="Rhea" id="RHEA-COMP:11368"/>
        <dbReference type="ChEBI" id="CHEBI:29950"/>
        <dbReference type="ChEBI" id="CHEBI:82612"/>
        <dbReference type="ChEBI" id="CHEBI:85445"/>
        <dbReference type="ChEBI" id="CHEBI:85448"/>
        <dbReference type="EC" id="2.1.1.63"/>
    </reaction>
</comment>